<proteinExistence type="predicted"/>
<dbReference type="AlphaFoldDB" id="A0A3R9PF30"/>
<comment type="caution">
    <text evidence="1">The sequence shown here is derived from an EMBL/GenBank/DDBJ whole genome shotgun (WGS) entry which is preliminary data.</text>
</comment>
<keyword evidence="2" id="KW-1185">Reference proteome</keyword>
<gene>
    <name evidence="1" type="ORF">D6D85_12860</name>
</gene>
<evidence type="ECO:0000313" key="2">
    <source>
        <dbReference type="Proteomes" id="UP000277582"/>
    </source>
</evidence>
<dbReference type="Proteomes" id="UP000277582">
    <property type="component" value="Unassembled WGS sequence"/>
</dbReference>
<organism evidence="1 2">
    <name type="scientific">Candidatus Methanodesulfokora washburnensis</name>
    <dbReference type="NCBI Taxonomy" id="2478471"/>
    <lineage>
        <taxon>Archaea</taxon>
        <taxon>Thermoproteota</taxon>
        <taxon>Candidatus Korarchaeia</taxon>
        <taxon>Candidatus Korarchaeia incertae sedis</taxon>
        <taxon>Candidatus Methanodesulfokora</taxon>
    </lineage>
</organism>
<accession>A0A3R9PF30</accession>
<sequence>MPNVFLAPGSAARIQKSIKEGISLEEINPKEQNLIKLIGKISPPIKMWGVKQSAKNIRIWKDVKEGDIILFYGGGKFIFRGDVAFTYPLKESEEQLNEARRIAEIVWGRDARNRETWPYLIFLSKAEEVDIPLDQLNRAAGYNEEYVVRGFTKVKNPEGVLSFLGEKQKEEVVQSKHDIAAKLLGNIKNLEQSIEELLEPAKPSFPITHECAEMLLLEIGRLLGFEVYTADSSKECNGIRLEDLASMNKDELSGDIGKEILDPLSRVDVLWKSKIGFYAFEVVISGNIQEALLKFSKIRALIHTMFVVAEENKRYKYEEEIKSPAFDIIREECRFISLSQLVKMYVLTKLWRAVAEEFRLKELQPRTQGGR</sequence>
<evidence type="ECO:0008006" key="3">
    <source>
        <dbReference type="Google" id="ProtNLM"/>
    </source>
</evidence>
<dbReference type="EMBL" id="RCOS01000143">
    <property type="protein sequence ID" value="RSN72686.1"/>
    <property type="molecule type" value="Genomic_DNA"/>
</dbReference>
<reference evidence="1 2" key="1">
    <citation type="submission" date="2018-10" db="EMBL/GenBank/DDBJ databases">
        <title>Co-occurring genomic capacity for anaerobic methane metabolism and dissimilatory sulfite reduction discovered in the Korarchaeota.</title>
        <authorList>
            <person name="Mckay L.J."/>
            <person name="Dlakic M."/>
            <person name="Fields M.W."/>
            <person name="Delmont T.O."/>
            <person name="Eren A.M."/>
            <person name="Jay Z.J."/>
            <person name="Klingelsmith K.B."/>
            <person name="Rusch D.B."/>
            <person name="Inskeep W.P."/>
        </authorList>
    </citation>
    <scope>NUCLEOTIDE SEQUENCE [LARGE SCALE GENOMIC DNA]</scope>
    <source>
        <strain evidence="1 2">MDKW</strain>
    </source>
</reference>
<evidence type="ECO:0000313" key="1">
    <source>
        <dbReference type="EMBL" id="RSN72686.1"/>
    </source>
</evidence>
<protein>
    <recommendedName>
        <fullName evidence="3">EVE domain-containing protein</fullName>
    </recommendedName>
</protein>
<name>A0A3R9PF30_9CREN</name>